<feature type="transmembrane region" description="Helical" evidence="6">
    <location>
        <begin position="52"/>
        <end position="69"/>
    </location>
</feature>
<feature type="transmembrane region" description="Helical" evidence="6">
    <location>
        <begin position="180"/>
        <end position="201"/>
    </location>
</feature>
<evidence type="ECO:0008006" key="9">
    <source>
        <dbReference type="Google" id="ProtNLM"/>
    </source>
</evidence>
<keyword evidence="2" id="KW-0813">Transport</keyword>
<comment type="caution">
    <text evidence="7">The sequence shown here is derived from an EMBL/GenBank/DDBJ whole genome shotgun (WGS) entry which is preliminary data.</text>
</comment>
<feature type="transmembrane region" description="Helical" evidence="6">
    <location>
        <begin position="269"/>
        <end position="288"/>
    </location>
</feature>
<evidence type="ECO:0000256" key="6">
    <source>
        <dbReference type="SAM" id="Phobius"/>
    </source>
</evidence>
<organism evidence="7 8">
    <name type="scientific">Phellinidium pouzarii</name>
    <dbReference type="NCBI Taxonomy" id="167371"/>
    <lineage>
        <taxon>Eukaryota</taxon>
        <taxon>Fungi</taxon>
        <taxon>Dikarya</taxon>
        <taxon>Basidiomycota</taxon>
        <taxon>Agaricomycotina</taxon>
        <taxon>Agaricomycetes</taxon>
        <taxon>Hymenochaetales</taxon>
        <taxon>Hymenochaetaceae</taxon>
        <taxon>Phellinidium</taxon>
    </lineage>
</organism>
<evidence type="ECO:0000256" key="5">
    <source>
        <dbReference type="ARBA" id="ARBA00023136"/>
    </source>
</evidence>
<dbReference type="AlphaFoldDB" id="A0A4S4L625"/>
<keyword evidence="5 6" id="KW-0472">Membrane</keyword>
<keyword evidence="4 6" id="KW-1133">Transmembrane helix</keyword>
<gene>
    <name evidence="7" type="ORF">EW145_g3739</name>
</gene>
<dbReference type="Pfam" id="PF07690">
    <property type="entry name" value="MFS_1"/>
    <property type="match status" value="1"/>
</dbReference>
<accession>A0A4S4L625</accession>
<evidence type="ECO:0000256" key="1">
    <source>
        <dbReference type="ARBA" id="ARBA00004141"/>
    </source>
</evidence>
<dbReference type="GO" id="GO:0022857">
    <property type="term" value="F:transmembrane transporter activity"/>
    <property type="evidence" value="ECO:0007669"/>
    <property type="project" value="InterPro"/>
</dbReference>
<feature type="transmembrane region" description="Helical" evidence="6">
    <location>
        <begin position="213"/>
        <end position="235"/>
    </location>
</feature>
<comment type="subcellular location">
    <subcellularLocation>
        <location evidence="1">Membrane</location>
        <topology evidence="1">Multi-pass membrane protein</topology>
    </subcellularLocation>
</comment>
<evidence type="ECO:0000256" key="2">
    <source>
        <dbReference type="ARBA" id="ARBA00022448"/>
    </source>
</evidence>
<name>A0A4S4L625_9AGAM</name>
<evidence type="ECO:0000256" key="3">
    <source>
        <dbReference type="ARBA" id="ARBA00022692"/>
    </source>
</evidence>
<protein>
    <recommendedName>
        <fullName evidence="9">Major facilitator superfamily (MFS) profile domain-containing protein</fullName>
    </recommendedName>
</protein>
<feature type="transmembrane region" description="Helical" evidence="6">
    <location>
        <begin position="365"/>
        <end position="386"/>
    </location>
</feature>
<keyword evidence="3 6" id="KW-0812">Transmembrane</keyword>
<dbReference type="GO" id="GO:0016020">
    <property type="term" value="C:membrane"/>
    <property type="evidence" value="ECO:0007669"/>
    <property type="project" value="UniProtKB-SubCell"/>
</dbReference>
<evidence type="ECO:0000313" key="7">
    <source>
        <dbReference type="EMBL" id="THH06942.1"/>
    </source>
</evidence>
<dbReference type="Proteomes" id="UP000308199">
    <property type="component" value="Unassembled WGS sequence"/>
</dbReference>
<dbReference type="InterPro" id="IPR036259">
    <property type="entry name" value="MFS_trans_sf"/>
</dbReference>
<dbReference type="SUPFAM" id="SSF103473">
    <property type="entry name" value="MFS general substrate transporter"/>
    <property type="match status" value="2"/>
</dbReference>
<dbReference type="PANTHER" id="PTHR43791:SF19">
    <property type="entry name" value="TRANSPORTER, PUTATIVE (AFU_ORTHOLOGUE AFUA_1G01812)-RELATED"/>
    <property type="match status" value="1"/>
</dbReference>
<feature type="transmembrane region" description="Helical" evidence="6">
    <location>
        <begin position="294"/>
        <end position="321"/>
    </location>
</feature>
<dbReference type="PANTHER" id="PTHR43791">
    <property type="entry name" value="PERMEASE-RELATED"/>
    <property type="match status" value="1"/>
</dbReference>
<reference evidence="7 8" key="1">
    <citation type="submission" date="2019-02" db="EMBL/GenBank/DDBJ databases">
        <title>Genome sequencing of the rare red list fungi Phellinidium pouzarii.</title>
        <authorList>
            <person name="Buettner E."/>
            <person name="Kellner H."/>
        </authorList>
    </citation>
    <scope>NUCLEOTIDE SEQUENCE [LARGE SCALE GENOMIC DNA]</scope>
    <source>
        <strain evidence="7 8">DSM 108285</strain>
    </source>
</reference>
<evidence type="ECO:0000313" key="8">
    <source>
        <dbReference type="Proteomes" id="UP000308199"/>
    </source>
</evidence>
<dbReference type="EMBL" id="SGPK01000167">
    <property type="protein sequence ID" value="THH06942.1"/>
    <property type="molecule type" value="Genomic_DNA"/>
</dbReference>
<proteinExistence type="predicted"/>
<evidence type="ECO:0000256" key="4">
    <source>
        <dbReference type="ARBA" id="ARBA00022989"/>
    </source>
</evidence>
<dbReference type="Gene3D" id="1.20.1250.20">
    <property type="entry name" value="MFS general substrate transporter like domains"/>
    <property type="match status" value="2"/>
</dbReference>
<sequence>MTLVESNDQKSIALDDVKRSGSSATVDLSDPDRDFDALATSSVIESKLMRKIDLYIIPWLALLYLLNFLDRSNIGNAKLYNIEKDLHITDSQYLIALTCFFFPYALFDVYAEQCPIEKAKAFKMAFVPHTHVGHRHDKCQVTDCDEAVRILLGLFESGLYPGIAFYMSCWYKRSELGSRIALFFTSATVAGAFGGLLAAAIENMDGIGGKPGWAWIFIIEGLFTVVIAIASFWVVQDFPETAKFLTEEERAFVINRLQSDQQHSAGGEVFQMNGLFAGGLVGYIILIASRNAALSYFACFLGASGIYPLIPNSVLLTSAWVSANTEGSYKRSAVLGMAIGWGNLNGAVTSNVYRARDKPWYSLGHGIVLAYICIGLSCSLLLRIVLKAENGRRERGERDEVIGMPGSALNTKDGARVYESVEAARIDKGDDWSGFRYTL</sequence>
<keyword evidence="8" id="KW-1185">Reference proteome</keyword>
<dbReference type="InterPro" id="IPR011701">
    <property type="entry name" value="MFS"/>
</dbReference>
<dbReference type="OrthoDB" id="2962993at2759"/>